<dbReference type="EMBL" id="UZAL01003665">
    <property type="protein sequence ID" value="VDO87981.1"/>
    <property type="molecule type" value="Genomic_DNA"/>
</dbReference>
<reference evidence="1 2" key="1">
    <citation type="submission" date="2018-11" db="EMBL/GenBank/DDBJ databases">
        <authorList>
            <consortium name="Pathogen Informatics"/>
        </authorList>
    </citation>
    <scope>NUCLEOTIDE SEQUENCE [LARGE SCALE GENOMIC DNA]</scope>
    <source>
        <strain>Denwood</strain>
        <strain evidence="2">Zambia</strain>
    </source>
</reference>
<dbReference type="Proteomes" id="UP000269396">
    <property type="component" value="Unassembled WGS sequence"/>
</dbReference>
<accession>A0A3P7YKH0</accession>
<evidence type="ECO:0000313" key="1">
    <source>
        <dbReference type="EMBL" id="VDO87981.1"/>
    </source>
</evidence>
<protein>
    <submittedName>
        <fullName evidence="1">Uncharacterized protein</fullName>
    </submittedName>
</protein>
<keyword evidence="2" id="KW-1185">Reference proteome</keyword>
<dbReference type="AlphaFoldDB" id="A0A3P7YKH0"/>
<proteinExistence type="predicted"/>
<gene>
    <name evidence="1" type="ORF">SMTD_LOCUS2560</name>
</gene>
<sequence length="127" mass="14555">MFITNLQPFEHEFITHNLACIFVLTTAHPDPIRGFTELTQSQSNQQHHLPGSRPFWFTENVLKFYVLLHDGSSNIKQSWLVSTLILNLCRQALTNRSTYTVLRGLKVLKNLVDLTTKLLVFTITLAS</sequence>
<dbReference type="InterPro" id="IPR024420">
    <property type="entry name" value="TRAPP_III_complex_Trs85"/>
</dbReference>
<dbReference type="GO" id="GO:1990072">
    <property type="term" value="C:TRAPPIII protein complex"/>
    <property type="evidence" value="ECO:0007669"/>
    <property type="project" value="TreeGrafter"/>
</dbReference>
<dbReference type="Pfam" id="PF12739">
    <property type="entry name" value="TRAPPC-Trs85"/>
    <property type="match status" value="1"/>
</dbReference>
<name>A0A3P7YKH0_9TREM</name>
<dbReference type="PANTHER" id="PTHR12975">
    <property type="entry name" value="TRANSPORT PROTEIN TRAPP"/>
    <property type="match status" value="1"/>
</dbReference>
<organism evidence="1 2">
    <name type="scientific">Schistosoma mattheei</name>
    <dbReference type="NCBI Taxonomy" id="31246"/>
    <lineage>
        <taxon>Eukaryota</taxon>
        <taxon>Metazoa</taxon>
        <taxon>Spiralia</taxon>
        <taxon>Lophotrochozoa</taxon>
        <taxon>Platyhelminthes</taxon>
        <taxon>Trematoda</taxon>
        <taxon>Digenea</taxon>
        <taxon>Strigeidida</taxon>
        <taxon>Schistosomatoidea</taxon>
        <taxon>Schistosomatidae</taxon>
        <taxon>Schistosoma</taxon>
    </lineage>
</organism>
<dbReference type="PANTHER" id="PTHR12975:SF6">
    <property type="entry name" value="TRAFFICKING PROTEIN PARTICLE COMPLEX SUBUNIT 8"/>
    <property type="match status" value="1"/>
</dbReference>
<evidence type="ECO:0000313" key="2">
    <source>
        <dbReference type="Proteomes" id="UP000269396"/>
    </source>
</evidence>